<gene>
    <name evidence="1" type="ORF">F9B85_11000</name>
</gene>
<evidence type="ECO:0000313" key="1">
    <source>
        <dbReference type="EMBL" id="KAB2951811.1"/>
    </source>
</evidence>
<organism evidence="1 2">
    <name type="scientific">Heliorestis acidaminivorans</name>
    <dbReference type="NCBI Taxonomy" id="553427"/>
    <lineage>
        <taxon>Bacteria</taxon>
        <taxon>Bacillati</taxon>
        <taxon>Bacillota</taxon>
        <taxon>Clostridia</taxon>
        <taxon>Eubacteriales</taxon>
        <taxon>Heliobacteriaceae</taxon>
        <taxon>Heliorestis</taxon>
    </lineage>
</organism>
<comment type="caution">
    <text evidence="1">The sequence shown here is derived from an EMBL/GenBank/DDBJ whole genome shotgun (WGS) entry which is preliminary data.</text>
</comment>
<dbReference type="AlphaFoldDB" id="A0A6I0F3S9"/>
<dbReference type="EMBL" id="WBXO01000009">
    <property type="protein sequence ID" value="KAB2951811.1"/>
    <property type="molecule type" value="Genomic_DNA"/>
</dbReference>
<keyword evidence="2" id="KW-1185">Reference proteome</keyword>
<dbReference type="Proteomes" id="UP000468766">
    <property type="component" value="Unassembled WGS sequence"/>
</dbReference>
<evidence type="ECO:0000313" key="2">
    <source>
        <dbReference type="Proteomes" id="UP000468766"/>
    </source>
</evidence>
<reference evidence="1 2" key="1">
    <citation type="submission" date="2019-10" db="EMBL/GenBank/DDBJ databases">
        <title>Whole-genome sequence of the extremophile Heliorestis acidaminivorans DSM 24790.</title>
        <authorList>
            <person name="Kyndt J.A."/>
            <person name="Meyer T.E."/>
        </authorList>
    </citation>
    <scope>NUCLEOTIDE SEQUENCE [LARGE SCALE GENOMIC DNA]</scope>
    <source>
        <strain evidence="1 2">DSM 24790</strain>
    </source>
</reference>
<sequence>MKELCQLYRQVGEQLGVLSQVADQTYLLAKKAEDEVTKMGFQDEEIVSISSNLNALSHQVAVVEEKIYEHLITLKVNKR</sequence>
<accession>A0A6I0F3S9</accession>
<dbReference type="RefSeq" id="WP_151620872.1">
    <property type="nucleotide sequence ID" value="NZ_WBXO01000009.1"/>
</dbReference>
<protein>
    <submittedName>
        <fullName evidence="1">Uncharacterized protein</fullName>
    </submittedName>
</protein>
<name>A0A6I0F3S9_9FIRM</name>
<dbReference type="OrthoDB" id="9908579at2"/>
<proteinExistence type="predicted"/>